<dbReference type="RefSeq" id="WP_345840508.1">
    <property type="nucleotide sequence ID" value="NZ_JBDIME010000019.1"/>
</dbReference>
<name>A0ABU9Y767_9SPHN</name>
<reference evidence="2 3" key="1">
    <citation type="submission" date="2024-05" db="EMBL/GenBank/DDBJ databases">
        <authorList>
            <person name="Liu Q."/>
            <person name="Xin Y.-H."/>
        </authorList>
    </citation>
    <scope>NUCLEOTIDE SEQUENCE [LARGE SCALE GENOMIC DNA]</scope>
    <source>
        <strain evidence="2 3">CGMCC 1.10181</strain>
    </source>
</reference>
<keyword evidence="3" id="KW-1185">Reference proteome</keyword>
<evidence type="ECO:0000313" key="3">
    <source>
        <dbReference type="Proteomes" id="UP001419910"/>
    </source>
</evidence>
<sequence length="49" mass="5184">MAILSGRSSRLVATLLAVLQHRGGREGVAHQRIGGGESTTVRSSSHDDR</sequence>
<evidence type="ECO:0000313" key="2">
    <source>
        <dbReference type="EMBL" id="MEN2791640.1"/>
    </source>
</evidence>
<dbReference type="EMBL" id="JBDIME010000019">
    <property type="protein sequence ID" value="MEN2791640.1"/>
    <property type="molecule type" value="Genomic_DNA"/>
</dbReference>
<gene>
    <name evidence="2" type="ORF">ABC974_18555</name>
</gene>
<protein>
    <submittedName>
        <fullName evidence="2">Uncharacterized protein</fullName>
    </submittedName>
</protein>
<accession>A0ABU9Y767</accession>
<comment type="caution">
    <text evidence="2">The sequence shown here is derived from an EMBL/GenBank/DDBJ whole genome shotgun (WGS) entry which is preliminary data.</text>
</comment>
<proteinExistence type="predicted"/>
<dbReference type="Proteomes" id="UP001419910">
    <property type="component" value="Unassembled WGS sequence"/>
</dbReference>
<feature type="region of interest" description="Disordered" evidence="1">
    <location>
        <begin position="26"/>
        <end position="49"/>
    </location>
</feature>
<evidence type="ECO:0000256" key="1">
    <source>
        <dbReference type="SAM" id="MobiDB-lite"/>
    </source>
</evidence>
<organism evidence="2 3">
    <name type="scientific">Sphingomonas oligophenolica</name>
    <dbReference type="NCBI Taxonomy" id="301154"/>
    <lineage>
        <taxon>Bacteria</taxon>
        <taxon>Pseudomonadati</taxon>
        <taxon>Pseudomonadota</taxon>
        <taxon>Alphaproteobacteria</taxon>
        <taxon>Sphingomonadales</taxon>
        <taxon>Sphingomonadaceae</taxon>
        <taxon>Sphingomonas</taxon>
    </lineage>
</organism>